<sequence length="153" mass="16909">MAKFSISTHIAAPPEVVFPLLCDLEHTAENISGIDRLEVLTDGPIGVGTRFCETRTMFGKQATEEMEFTAFDEPHGYTVECNSCGAHYVATYELIPDIWGTTVKLDFDCQAMTLLAKAISPLSLFMMGPMKKCIAADLEDIKRVAEAQEWQLA</sequence>
<dbReference type="RefSeq" id="WP_146453209.1">
    <property type="nucleotide sequence ID" value="NZ_SJPS01000017.1"/>
</dbReference>
<dbReference type="Proteomes" id="UP000318437">
    <property type="component" value="Unassembled WGS sequence"/>
</dbReference>
<dbReference type="OrthoDB" id="4773254at2"/>
<dbReference type="EMBL" id="SJPS01000017">
    <property type="protein sequence ID" value="TWU20055.1"/>
    <property type="molecule type" value="Genomic_DNA"/>
</dbReference>
<keyword evidence="2" id="KW-1185">Reference proteome</keyword>
<accession>A0A5C6C7H6</accession>
<dbReference type="AlphaFoldDB" id="A0A5C6C7H6"/>
<dbReference type="SUPFAM" id="SSF55961">
    <property type="entry name" value="Bet v1-like"/>
    <property type="match status" value="1"/>
</dbReference>
<protein>
    <submittedName>
        <fullName evidence="1">Polyketide cyclase / dehydrase and lipid transport</fullName>
    </submittedName>
</protein>
<dbReference type="Pfam" id="PF10604">
    <property type="entry name" value="Polyketide_cyc2"/>
    <property type="match status" value="1"/>
</dbReference>
<evidence type="ECO:0000313" key="1">
    <source>
        <dbReference type="EMBL" id="TWU20055.1"/>
    </source>
</evidence>
<gene>
    <name evidence="1" type="ORF">Pla144_50080</name>
</gene>
<dbReference type="InterPro" id="IPR023393">
    <property type="entry name" value="START-like_dom_sf"/>
</dbReference>
<dbReference type="InterPro" id="IPR019587">
    <property type="entry name" value="Polyketide_cyclase/dehydratase"/>
</dbReference>
<reference evidence="1 2" key="1">
    <citation type="submission" date="2019-02" db="EMBL/GenBank/DDBJ databases">
        <title>Deep-cultivation of Planctomycetes and their phenomic and genomic characterization uncovers novel biology.</title>
        <authorList>
            <person name="Wiegand S."/>
            <person name="Jogler M."/>
            <person name="Boedeker C."/>
            <person name="Pinto D."/>
            <person name="Vollmers J."/>
            <person name="Rivas-Marin E."/>
            <person name="Kohn T."/>
            <person name="Peeters S.H."/>
            <person name="Heuer A."/>
            <person name="Rast P."/>
            <person name="Oberbeckmann S."/>
            <person name="Bunk B."/>
            <person name="Jeske O."/>
            <person name="Meyerdierks A."/>
            <person name="Storesund J.E."/>
            <person name="Kallscheuer N."/>
            <person name="Luecker S."/>
            <person name="Lage O.M."/>
            <person name="Pohl T."/>
            <person name="Merkel B.J."/>
            <person name="Hornburger P."/>
            <person name="Mueller R.-W."/>
            <person name="Bruemmer F."/>
            <person name="Labrenz M."/>
            <person name="Spormann A.M."/>
            <person name="Op Den Camp H."/>
            <person name="Overmann J."/>
            <person name="Amann R."/>
            <person name="Jetten M.S.M."/>
            <person name="Mascher T."/>
            <person name="Medema M.H."/>
            <person name="Devos D.P."/>
            <person name="Kaster A.-K."/>
            <person name="Ovreas L."/>
            <person name="Rohde M."/>
            <person name="Galperin M.Y."/>
            <person name="Jogler C."/>
        </authorList>
    </citation>
    <scope>NUCLEOTIDE SEQUENCE [LARGE SCALE GENOMIC DNA]</scope>
    <source>
        <strain evidence="1 2">Pla144</strain>
    </source>
</reference>
<proteinExistence type="predicted"/>
<comment type="caution">
    <text evidence="1">The sequence shown here is derived from an EMBL/GenBank/DDBJ whole genome shotgun (WGS) entry which is preliminary data.</text>
</comment>
<name>A0A5C6C7H6_9BACT</name>
<organism evidence="1 2">
    <name type="scientific">Bythopirellula polymerisocia</name>
    <dbReference type="NCBI Taxonomy" id="2528003"/>
    <lineage>
        <taxon>Bacteria</taxon>
        <taxon>Pseudomonadati</taxon>
        <taxon>Planctomycetota</taxon>
        <taxon>Planctomycetia</taxon>
        <taxon>Pirellulales</taxon>
        <taxon>Lacipirellulaceae</taxon>
        <taxon>Bythopirellula</taxon>
    </lineage>
</organism>
<evidence type="ECO:0000313" key="2">
    <source>
        <dbReference type="Proteomes" id="UP000318437"/>
    </source>
</evidence>
<dbReference type="Gene3D" id="3.30.530.20">
    <property type="match status" value="1"/>
</dbReference>